<protein>
    <submittedName>
        <fullName evidence="5">Ribosomal protein S11</fullName>
    </submittedName>
</protein>
<organism evidence="5">
    <name type="scientific">Chloroparvula pacifica</name>
    <dbReference type="NCBI Taxonomy" id="1883388"/>
    <lineage>
        <taxon>Eukaryota</taxon>
        <taxon>Viridiplantae</taxon>
        <taxon>Chlorophyta</taxon>
        <taxon>Chloropicophyceae</taxon>
        <taxon>Chloropicales</taxon>
        <taxon>Chloropicaceae</taxon>
        <taxon>Chloroparvula</taxon>
    </lineage>
</organism>
<proteinExistence type="inferred from homology"/>
<dbReference type="EMBL" id="MK086011">
    <property type="protein sequence ID" value="QBX98922.1"/>
    <property type="molecule type" value="Genomic_DNA"/>
</dbReference>
<evidence type="ECO:0000313" key="5">
    <source>
        <dbReference type="EMBL" id="QBX98922.1"/>
    </source>
</evidence>
<dbReference type="GO" id="GO:0003735">
    <property type="term" value="F:structural constituent of ribosome"/>
    <property type="evidence" value="ECO:0007669"/>
    <property type="project" value="InterPro"/>
</dbReference>
<dbReference type="Gene3D" id="3.30.420.80">
    <property type="entry name" value="Ribosomal protein S11"/>
    <property type="match status" value="1"/>
</dbReference>
<accession>A0A4D6C5E1</accession>
<evidence type="ECO:0000256" key="2">
    <source>
        <dbReference type="ARBA" id="ARBA00022980"/>
    </source>
</evidence>
<dbReference type="HAMAP" id="MF_01310">
    <property type="entry name" value="Ribosomal_uS11"/>
    <property type="match status" value="1"/>
</dbReference>
<dbReference type="FunFam" id="3.30.420.80:FF:000010">
    <property type="entry name" value="30S ribosomal protein S11"/>
    <property type="match status" value="1"/>
</dbReference>
<dbReference type="AlphaFoldDB" id="A0A4D6C5E1"/>
<evidence type="ECO:0000256" key="4">
    <source>
        <dbReference type="RuleBase" id="RU003629"/>
    </source>
</evidence>
<dbReference type="PROSITE" id="PS00054">
    <property type="entry name" value="RIBOSOMAL_S11"/>
    <property type="match status" value="1"/>
</dbReference>
<dbReference type="RefSeq" id="YP_009647166.1">
    <property type="nucleotide sequence ID" value="NC_042603.1"/>
</dbReference>
<dbReference type="GO" id="GO:1990904">
    <property type="term" value="C:ribonucleoprotein complex"/>
    <property type="evidence" value="ECO:0007669"/>
    <property type="project" value="UniProtKB-KW"/>
</dbReference>
<sequence length="132" mass="14302">MNYSNKQRYEFVNSNSNPVVSSRVYVQLTSNNTILTLTDPEGKTLAWASCGSAGFKGGRKNTAYAAQTAADSLAKKAHKLGVSTVRVILKGLGKGRDMAVRGLVMGGLKISRLEDRTPVPHNGCRPPKKRRI</sequence>
<dbReference type="InterPro" id="IPR001971">
    <property type="entry name" value="Ribosomal_uS11"/>
</dbReference>
<gene>
    <name evidence="5" type="primary">rps11</name>
</gene>
<dbReference type="GeneID" id="40513622"/>
<dbReference type="SUPFAM" id="SSF53137">
    <property type="entry name" value="Translational machinery components"/>
    <property type="match status" value="1"/>
</dbReference>
<comment type="similarity">
    <text evidence="1 4">Belongs to the universal ribosomal protein uS11 family.</text>
</comment>
<keyword evidence="3 4" id="KW-0687">Ribonucleoprotein</keyword>
<geneLocation type="mitochondrion" evidence="5"/>
<dbReference type="PANTHER" id="PTHR11759">
    <property type="entry name" value="40S RIBOSOMAL PROTEIN S14/30S RIBOSOMAL PROTEIN S11"/>
    <property type="match status" value="1"/>
</dbReference>
<dbReference type="PIRSF" id="PIRSF002131">
    <property type="entry name" value="Ribosomal_S11"/>
    <property type="match status" value="1"/>
</dbReference>
<name>A0A4D6C5E1_9CHLO</name>
<dbReference type="GO" id="GO:0006412">
    <property type="term" value="P:translation"/>
    <property type="evidence" value="ECO:0007669"/>
    <property type="project" value="InterPro"/>
</dbReference>
<evidence type="ECO:0000256" key="1">
    <source>
        <dbReference type="ARBA" id="ARBA00006194"/>
    </source>
</evidence>
<dbReference type="InterPro" id="IPR036967">
    <property type="entry name" value="Ribosomal_uS11_sf"/>
</dbReference>
<keyword evidence="5" id="KW-0496">Mitochondrion</keyword>
<dbReference type="GO" id="GO:0005840">
    <property type="term" value="C:ribosome"/>
    <property type="evidence" value="ECO:0007669"/>
    <property type="project" value="UniProtKB-KW"/>
</dbReference>
<evidence type="ECO:0000256" key="3">
    <source>
        <dbReference type="ARBA" id="ARBA00023274"/>
    </source>
</evidence>
<dbReference type="NCBIfam" id="NF003698">
    <property type="entry name" value="PRK05309.1"/>
    <property type="match status" value="1"/>
</dbReference>
<reference evidence="5" key="1">
    <citation type="journal article" date="2019" name="Genome Biol. Evol.">
        <title>Tracing the Evolution of the Plastome and Mitogenome in the Chloropicophyceae Uncovered Convergent tRNA Gene Losses and a Variant Plastid Genetic Code.</title>
        <authorList>
            <person name="Turmel M."/>
            <person name="Dos Santos A.L."/>
            <person name="Otis C."/>
            <person name="Sergerie R."/>
            <person name="Lemieux C."/>
        </authorList>
    </citation>
    <scope>NUCLEOTIDE SEQUENCE</scope>
</reference>
<keyword evidence="2 4" id="KW-0689">Ribosomal protein</keyword>
<dbReference type="Pfam" id="PF00411">
    <property type="entry name" value="Ribosomal_S11"/>
    <property type="match status" value="1"/>
</dbReference>
<dbReference type="InterPro" id="IPR018102">
    <property type="entry name" value="Ribosomal_uS11_CS"/>
</dbReference>